<reference evidence="1" key="1">
    <citation type="submission" date="2021-01" db="UniProtKB">
        <authorList>
            <consortium name="EnsemblMetazoa"/>
        </authorList>
    </citation>
    <scope>IDENTIFICATION</scope>
</reference>
<dbReference type="PANTHER" id="PTHR33053:SF25">
    <property type="entry name" value="TRANSPOSASE DOMAIN-CONTAINING PROTEIN"/>
    <property type="match status" value="1"/>
</dbReference>
<dbReference type="RefSeq" id="XP_031776737.1">
    <property type="nucleotide sequence ID" value="XM_031920877.1"/>
</dbReference>
<evidence type="ECO:0000313" key="2">
    <source>
        <dbReference type="Proteomes" id="UP000002358"/>
    </source>
</evidence>
<name>A0A7M7PVE4_NASVI</name>
<protein>
    <submittedName>
        <fullName evidence="1">Uncharacterized protein</fullName>
    </submittedName>
</protein>
<dbReference type="GeneID" id="116415746"/>
<organism evidence="1 2">
    <name type="scientific">Nasonia vitripennis</name>
    <name type="common">Parasitic wasp</name>
    <dbReference type="NCBI Taxonomy" id="7425"/>
    <lineage>
        <taxon>Eukaryota</taxon>
        <taxon>Metazoa</taxon>
        <taxon>Ecdysozoa</taxon>
        <taxon>Arthropoda</taxon>
        <taxon>Hexapoda</taxon>
        <taxon>Insecta</taxon>
        <taxon>Pterygota</taxon>
        <taxon>Neoptera</taxon>
        <taxon>Endopterygota</taxon>
        <taxon>Hymenoptera</taxon>
        <taxon>Apocrita</taxon>
        <taxon>Proctotrupomorpha</taxon>
        <taxon>Chalcidoidea</taxon>
        <taxon>Pteromalidae</taxon>
        <taxon>Pteromalinae</taxon>
        <taxon>Nasonia</taxon>
    </lineage>
</organism>
<accession>A0A7M7PVE4</accession>
<dbReference type="EnsemblMetazoa" id="XM_031920877">
    <property type="protein sequence ID" value="XP_031776737"/>
    <property type="gene ID" value="LOC116415746"/>
</dbReference>
<dbReference type="AlphaFoldDB" id="A0A7M7PVE4"/>
<dbReference type="PANTHER" id="PTHR33053">
    <property type="entry name" value="PROTEIN, PUTATIVE-RELATED"/>
    <property type="match status" value="1"/>
</dbReference>
<evidence type="ECO:0000313" key="1">
    <source>
        <dbReference type="EnsemblMetazoa" id="XP_031776737"/>
    </source>
</evidence>
<sequence length="292" mass="33343">MFIDEINNLYADGLSYMSEIFTVDIDAFVLDVLVKSLSLRTKGHAGYYSCPTCQVVGSRIGNVTCFPNGTDQELRTDEDFRNLSYLGTYQLGQTILNRIPGIGLVTGVPRDCMHLVCLGITRKLLFLWKYGPSNIKVNVEQINIISDGLQESATFLPTDFSRRLRSLQFVKQWKATECRRFILYDGIILVKDALSKEQYDNFVKLHVGIRLLTMPAMASNPDCVNLAESLLKDFVQSFEVIYGGRYVSYNVDNLLHLASDVRLYGCLDNFSAFRFESFIFFYKKLLRKHNHS</sequence>
<dbReference type="InParanoid" id="A0A7M7PVE4"/>
<keyword evidence="2" id="KW-1185">Reference proteome</keyword>
<proteinExistence type="predicted"/>
<dbReference type="KEGG" id="nvi:116415746"/>
<dbReference type="OrthoDB" id="10028922at2759"/>
<dbReference type="Proteomes" id="UP000002358">
    <property type="component" value="Unassembled WGS sequence"/>
</dbReference>